<dbReference type="AlphaFoldDB" id="E3RQI8"/>
<dbReference type="STRING" id="861557.E3RQI8"/>
<keyword evidence="2" id="KW-0175">Coiled coil</keyword>
<dbReference type="InterPro" id="IPR056693">
    <property type="entry name" value="DUF7791"/>
</dbReference>
<dbReference type="InterPro" id="IPR056884">
    <property type="entry name" value="NPHP3-like_N"/>
</dbReference>
<feature type="compositionally biased region" description="Pro residues" evidence="3">
    <location>
        <begin position="966"/>
        <end position="975"/>
    </location>
</feature>
<dbReference type="Pfam" id="PF24883">
    <property type="entry name" value="NPHP3_N"/>
    <property type="match status" value="1"/>
</dbReference>
<dbReference type="KEGG" id="pte:PTT_10993"/>
<keyword evidence="7" id="KW-1185">Reference proteome</keyword>
<dbReference type="Proteomes" id="UP000001067">
    <property type="component" value="Unassembled WGS sequence"/>
</dbReference>
<sequence length="1070" mass="123723">MEALTAVGLIANIAQFVDIAAKAIKSAKEIQSSVTGLTKENKSLEDVTTEMRDLSIRLDPPTAEPKNDDERALRSLSRECHQLSEQILALLKKISPSDPKSIRQIMWTTLKILKHRREKEDLENKLTTYRGQLLLHLQRVTSLDMKTQFGALRELEYANQDALQALPKQIERLERDLQIDKLGPEAQEQIRSLLAMTDTAKAMVIRRVIIKRLAFDHMGARYDQVDSAHCQAKLVFVSYFFWRPGKPIQRSFSGMIQSLLYGILEASPELTSIAFLDLWTQIQAELSLGLEQSPVGKAMPLDAVLRALETLLRDEGVQTNYRFCFFVDALDEYEDTIFRDYRYMVEHLHSWVDISKNALKICVSSREYNVFENMFAANQRIRMQDLTRNDMQRYVNDRLEDILDIGNRKDITRKIVERSDGIFLWLVLVVKALRESVEDGHDIVRFEKELDILPTEMEELFQYLLDSIPSHRRQAAYRLFAILFRTSEKEGNHALSSCLYLEDLDQDIYFAEKPKFSRLEWYCSEIRNDANIIAIQNATCKKLAQSYCKGLLEPQDHIGYRSWGESGPMSLGFTHRSVPEFFAKSRVQGIIKEYTSGFDIDNAICQFTLADLRCSEHIDVCTLGAVKAFHWLYNKILAPRQTDPSFTFLLAVDTTIDHIRRLPRTTHRKVIQDIDQYQIDLKFTRNGRVDEMWPYGSLSDRTAYLLSPVYFFALKRRPGYTKWRMAQNNDLLDTVSKKRILVHCLMEAFISLGDDDECFNREEPCLKFAEKAFAEETFMILKSLLETKDAVYPQTWIYLRMKVFVYHFRRRDHFLEGNRLGLWLQKNCVYGRMIEIFLLTCEPSQYPSMRIHCTPATNRFYSSGMSFRRTTTGAAMYIDITRLAGSMETFLKQFPKGSEIRIEKLLPHMEFENIDAIMCAIEKLKAARRTSRAFTWDTSENPVDEGQPATTELSEPDSFKRHDPANDPPTEPPTAPLVLKSSSELSDDYVYRPIERSTMPLFEDAMAPHEPATAIGSTQELMKPDHRRTYVAIWLFGQSISCEISWEHVDEITAFCLSLFIAIKARTLYG</sequence>
<dbReference type="PANTHER" id="PTHR10039:SF5">
    <property type="entry name" value="NACHT DOMAIN-CONTAINING PROTEIN"/>
    <property type="match status" value="1"/>
</dbReference>
<feature type="coiled-coil region" evidence="2">
    <location>
        <begin position="66"/>
        <end position="132"/>
    </location>
</feature>
<evidence type="ECO:0000256" key="1">
    <source>
        <dbReference type="ARBA" id="ARBA00022737"/>
    </source>
</evidence>
<dbReference type="Pfam" id="PF25053">
    <property type="entry name" value="DUF7791"/>
    <property type="match status" value="1"/>
</dbReference>
<evidence type="ECO:0000256" key="3">
    <source>
        <dbReference type="SAM" id="MobiDB-lite"/>
    </source>
</evidence>
<keyword evidence="1" id="KW-0677">Repeat</keyword>
<proteinExistence type="predicted"/>
<dbReference type="EMBL" id="GL534504">
    <property type="protein sequence ID" value="EFQ92003.1"/>
    <property type="molecule type" value="Genomic_DNA"/>
</dbReference>
<evidence type="ECO:0000259" key="4">
    <source>
        <dbReference type="Pfam" id="PF24883"/>
    </source>
</evidence>
<dbReference type="OrthoDB" id="3694244at2759"/>
<evidence type="ECO:0000313" key="6">
    <source>
        <dbReference type="EMBL" id="EFQ92003.1"/>
    </source>
</evidence>
<protein>
    <submittedName>
        <fullName evidence="6">Uncharacterized protein</fullName>
    </submittedName>
</protein>
<dbReference type="SUPFAM" id="SSF52540">
    <property type="entry name" value="P-loop containing nucleoside triphosphate hydrolases"/>
    <property type="match status" value="1"/>
</dbReference>
<accession>E3RQI8</accession>
<dbReference type="eggNOG" id="ENOG502SMA9">
    <property type="taxonomic scope" value="Eukaryota"/>
</dbReference>
<evidence type="ECO:0000259" key="5">
    <source>
        <dbReference type="Pfam" id="PF25053"/>
    </source>
</evidence>
<reference evidence="6 7" key="1">
    <citation type="journal article" date="2010" name="Genome Biol.">
        <title>A first genome assembly of the barley fungal pathogen Pyrenophora teres f. teres.</title>
        <authorList>
            <person name="Ellwood S.R."/>
            <person name="Liu Z."/>
            <person name="Syme R.A."/>
            <person name="Lai Z."/>
            <person name="Hane J.K."/>
            <person name="Keiper F."/>
            <person name="Moffat C.S."/>
            <person name="Oliver R.P."/>
            <person name="Friesen T.L."/>
        </authorList>
    </citation>
    <scope>NUCLEOTIDE SEQUENCE [LARGE SCALE GENOMIC DNA]</scope>
    <source>
        <strain evidence="6 7">0-1</strain>
    </source>
</reference>
<dbReference type="InterPro" id="IPR027417">
    <property type="entry name" value="P-loop_NTPase"/>
</dbReference>
<evidence type="ECO:0000256" key="2">
    <source>
        <dbReference type="SAM" id="Coils"/>
    </source>
</evidence>
<feature type="domain" description="DUF7791" evidence="5">
    <location>
        <begin position="467"/>
        <end position="615"/>
    </location>
</feature>
<feature type="region of interest" description="Disordered" evidence="3">
    <location>
        <begin position="936"/>
        <end position="978"/>
    </location>
</feature>
<evidence type="ECO:0000313" key="7">
    <source>
        <dbReference type="Proteomes" id="UP000001067"/>
    </source>
</evidence>
<feature type="domain" description="Nephrocystin 3-like N-terminal" evidence="4">
    <location>
        <begin position="229"/>
        <end position="366"/>
    </location>
</feature>
<gene>
    <name evidence="6" type="ORF">PTT_10993</name>
</gene>
<organism evidence="7">
    <name type="scientific">Pyrenophora teres f. teres (strain 0-1)</name>
    <name type="common">Barley net blotch fungus</name>
    <name type="synonym">Drechslera teres f. teres</name>
    <dbReference type="NCBI Taxonomy" id="861557"/>
    <lineage>
        <taxon>Eukaryota</taxon>
        <taxon>Fungi</taxon>
        <taxon>Dikarya</taxon>
        <taxon>Ascomycota</taxon>
        <taxon>Pezizomycotina</taxon>
        <taxon>Dothideomycetes</taxon>
        <taxon>Pleosporomycetidae</taxon>
        <taxon>Pleosporales</taxon>
        <taxon>Pleosporineae</taxon>
        <taxon>Pleosporaceae</taxon>
        <taxon>Pyrenophora</taxon>
    </lineage>
</organism>
<dbReference type="HOGENOM" id="CLU_002341_5_1_1"/>
<name>E3RQI8_PYRTT</name>
<dbReference type="PANTHER" id="PTHR10039">
    <property type="entry name" value="AMELOGENIN"/>
    <property type="match status" value="1"/>
</dbReference>